<feature type="signal peptide" evidence="4">
    <location>
        <begin position="1"/>
        <end position="40"/>
    </location>
</feature>
<reference evidence="6 7" key="1">
    <citation type="submission" date="2023-12" db="EMBL/GenBank/DDBJ databases">
        <title>Baltic Sea Cyanobacteria.</title>
        <authorList>
            <person name="Delbaje E."/>
            <person name="Fewer D.P."/>
            <person name="Shishido T.K."/>
        </authorList>
    </citation>
    <scope>NUCLEOTIDE SEQUENCE [LARGE SCALE GENOMIC DNA]</scope>
    <source>
        <strain evidence="6 7">UHCC 0281</strain>
    </source>
</reference>
<evidence type="ECO:0000256" key="4">
    <source>
        <dbReference type="SAM" id="SignalP"/>
    </source>
</evidence>
<dbReference type="NCBIfam" id="TIGR04262">
    <property type="entry name" value="orph_peri_GRRM"/>
    <property type="match status" value="1"/>
</dbReference>
<evidence type="ECO:0000256" key="3">
    <source>
        <dbReference type="ARBA" id="ARBA00022729"/>
    </source>
</evidence>
<comment type="caution">
    <text evidence="6">The sequence shown here is derived from an EMBL/GenBank/DDBJ whole genome shotgun (WGS) entry which is preliminary data.</text>
</comment>
<gene>
    <name evidence="6" type="primary">grrP</name>
    <name evidence="6" type="ORF">VB739_16280</name>
</gene>
<evidence type="ECO:0000256" key="2">
    <source>
        <dbReference type="ARBA" id="ARBA00022448"/>
    </source>
</evidence>
<organism evidence="6 7">
    <name type="scientific">Cyanobium gracile UHCC 0281</name>
    <dbReference type="NCBI Taxonomy" id="3110309"/>
    <lineage>
        <taxon>Bacteria</taxon>
        <taxon>Bacillati</taxon>
        <taxon>Cyanobacteriota</taxon>
        <taxon>Cyanophyceae</taxon>
        <taxon>Synechococcales</taxon>
        <taxon>Prochlorococcaceae</taxon>
        <taxon>Cyanobium</taxon>
    </lineage>
</organism>
<feature type="chain" id="PRO_5045608479" evidence="4">
    <location>
        <begin position="41"/>
        <end position="320"/>
    </location>
</feature>
<dbReference type="SUPFAM" id="SSF53850">
    <property type="entry name" value="Periplasmic binding protein-like II"/>
    <property type="match status" value="1"/>
</dbReference>
<sequence length="320" mass="33060">MDSPAALVLAASVRTRRSRALALGLLACLWPLAALTPARAADAVLEQAAKSGEVLMVGPADSPPLVTIGPKGEPEGYAIELGRRIDRQLKAELGNNVRIRFAPVDNAAVTLGAVSSGKAGLACGVPFRWEHEQLVDFSLPIGLSGLRLLTRSGSLDGSPASLAGQPIAVVEGSLGAGLLASLQPNAKAVSVPSLAQAVTALEQKRVTGVLGDANVLAGLQHQRRLSGLALVPEQPYVSYGVGCIVPENNSRLLNVVNLAIAGLIQGYLEGRPEAVASVAPWVGPTGVLVVPAERVRAFFESVLLSREGFQLAAPSPEAPR</sequence>
<dbReference type="Pfam" id="PF00497">
    <property type="entry name" value="SBP_bac_3"/>
    <property type="match status" value="1"/>
</dbReference>
<feature type="domain" description="Solute-binding protein family 3/N-terminal" evidence="5">
    <location>
        <begin position="54"/>
        <end position="271"/>
    </location>
</feature>
<comment type="similarity">
    <text evidence="1">Belongs to the bacterial solute-binding protein 3 family.</text>
</comment>
<dbReference type="Gene3D" id="3.40.190.10">
    <property type="entry name" value="Periplasmic binding protein-like II"/>
    <property type="match status" value="2"/>
</dbReference>
<dbReference type="EMBL" id="JAYGHY010000102">
    <property type="protein sequence ID" value="MEA5444115.1"/>
    <property type="molecule type" value="Genomic_DNA"/>
</dbReference>
<evidence type="ECO:0000313" key="6">
    <source>
        <dbReference type="EMBL" id="MEA5444115.1"/>
    </source>
</evidence>
<keyword evidence="2" id="KW-0813">Transport</keyword>
<evidence type="ECO:0000313" key="7">
    <source>
        <dbReference type="Proteomes" id="UP001302329"/>
    </source>
</evidence>
<protein>
    <submittedName>
        <fullName evidence="6">Extracellular substrate binding-like orphan protein GrrP</fullName>
    </submittedName>
</protein>
<dbReference type="RefSeq" id="WP_323358047.1">
    <property type="nucleotide sequence ID" value="NZ_JAYGHY010000102.1"/>
</dbReference>
<evidence type="ECO:0000259" key="5">
    <source>
        <dbReference type="SMART" id="SM00062"/>
    </source>
</evidence>
<proteinExistence type="inferred from homology"/>
<dbReference type="InterPro" id="IPR051455">
    <property type="entry name" value="Bact_solute-bind_prot3"/>
</dbReference>
<dbReference type="InterPro" id="IPR026358">
    <property type="entry name" value="Orph_peri_GRRM"/>
</dbReference>
<dbReference type="PANTHER" id="PTHR30085:SF6">
    <property type="entry name" value="ABC TRANSPORTER GLUTAMINE-BINDING PROTEIN GLNH"/>
    <property type="match status" value="1"/>
</dbReference>
<keyword evidence="3 4" id="KW-0732">Signal</keyword>
<accession>A0ABU5T011</accession>
<dbReference type="PANTHER" id="PTHR30085">
    <property type="entry name" value="AMINO ACID ABC TRANSPORTER PERMEASE"/>
    <property type="match status" value="1"/>
</dbReference>
<dbReference type="SMART" id="SM00062">
    <property type="entry name" value="PBPb"/>
    <property type="match status" value="1"/>
</dbReference>
<dbReference type="InterPro" id="IPR001638">
    <property type="entry name" value="Solute-binding_3/MltF_N"/>
</dbReference>
<keyword evidence="7" id="KW-1185">Reference proteome</keyword>
<dbReference type="Proteomes" id="UP001302329">
    <property type="component" value="Unassembled WGS sequence"/>
</dbReference>
<evidence type="ECO:0000256" key="1">
    <source>
        <dbReference type="ARBA" id="ARBA00010333"/>
    </source>
</evidence>
<name>A0ABU5T011_9CYAN</name>